<dbReference type="OrthoDB" id="6252851at2759"/>
<keyword evidence="2" id="KW-1185">Reference proteome</keyword>
<comment type="caution">
    <text evidence="1">The sequence shown here is derived from an EMBL/GenBank/DDBJ whole genome shotgun (WGS) entry which is preliminary data.</text>
</comment>
<dbReference type="Proteomes" id="UP000784294">
    <property type="component" value="Unassembled WGS sequence"/>
</dbReference>
<accession>A0A3S5FF21</accession>
<organism evidence="1 2">
    <name type="scientific">Protopolystoma xenopodis</name>
    <dbReference type="NCBI Taxonomy" id="117903"/>
    <lineage>
        <taxon>Eukaryota</taxon>
        <taxon>Metazoa</taxon>
        <taxon>Spiralia</taxon>
        <taxon>Lophotrochozoa</taxon>
        <taxon>Platyhelminthes</taxon>
        <taxon>Monogenea</taxon>
        <taxon>Polyopisthocotylea</taxon>
        <taxon>Polystomatidea</taxon>
        <taxon>Polystomatidae</taxon>
        <taxon>Protopolystoma</taxon>
    </lineage>
</organism>
<dbReference type="AlphaFoldDB" id="A0A3S5FF21"/>
<evidence type="ECO:0000313" key="2">
    <source>
        <dbReference type="Proteomes" id="UP000784294"/>
    </source>
</evidence>
<gene>
    <name evidence="1" type="ORF">PXEA_LOCUS22380</name>
</gene>
<name>A0A3S5FF21_9PLAT</name>
<evidence type="ECO:0000313" key="1">
    <source>
        <dbReference type="EMBL" id="VEL28940.1"/>
    </source>
</evidence>
<reference evidence="1" key="1">
    <citation type="submission" date="2018-11" db="EMBL/GenBank/DDBJ databases">
        <authorList>
            <consortium name="Pathogen Informatics"/>
        </authorList>
    </citation>
    <scope>NUCLEOTIDE SEQUENCE</scope>
</reference>
<proteinExistence type="predicted"/>
<sequence length="103" mass="11600">MPLFGLNVFYQSLLVQGGTQDEAIVEINFRITFRVIDPELAIGRSIKGPDCLLRLDAQTCLLTALTRLRWAHLETGAANLDLAEDTRVHLCTLSILFWQQSRS</sequence>
<protein>
    <submittedName>
        <fullName evidence="1">Uncharacterized protein</fullName>
    </submittedName>
</protein>
<dbReference type="EMBL" id="CAAALY010098883">
    <property type="protein sequence ID" value="VEL28940.1"/>
    <property type="molecule type" value="Genomic_DNA"/>
</dbReference>